<name>A0A2A6CU87_PRIPA</name>
<gene>
    <name evidence="1" type="primary">WBGene00278095</name>
</gene>
<organism evidence="1 2">
    <name type="scientific">Pristionchus pacificus</name>
    <name type="common">Parasitic nematode worm</name>
    <dbReference type="NCBI Taxonomy" id="54126"/>
    <lineage>
        <taxon>Eukaryota</taxon>
        <taxon>Metazoa</taxon>
        <taxon>Ecdysozoa</taxon>
        <taxon>Nematoda</taxon>
        <taxon>Chromadorea</taxon>
        <taxon>Rhabditida</taxon>
        <taxon>Rhabditina</taxon>
        <taxon>Diplogasteromorpha</taxon>
        <taxon>Diplogasteroidea</taxon>
        <taxon>Neodiplogasteridae</taxon>
        <taxon>Pristionchus</taxon>
    </lineage>
</organism>
<dbReference type="Proteomes" id="UP000005239">
    <property type="component" value="Unassembled WGS sequence"/>
</dbReference>
<reference evidence="1" key="2">
    <citation type="submission" date="2022-06" db="UniProtKB">
        <authorList>
            <consortium name="EnsemblMetazoa"/>
        </authorList>
    </citation>
    <scope>IDENTIFICATION</scope>
    <source>
        <strain evidence="1">PS312</strain>
    </source>
</reference>
<accession>A0A2A6CU87</accession>
<keyword evidence="2" id="KW-1185">Reference proteome</keyword>
<protein>
    <submittedName>
        <fullName evidence="1">Uncharacterized protein</fullName>
    </submittedName>
</protein>
<dbReference type="AlphaFoldDB" id="A0A2A6CU87"/>
<accession>A0A8R1YWL3</accession>
<evidence type="ECO:0000313" key="2">
    <source>
        <dbReference type="Proteomes" id="UP000005239"/>
    </source>
</evidence>
<proteinExistence type="predicted"/>
<dbReference type="EnsemblMetazoa" id="PPA39726.1">
    <property type="protein sequence ID" value="PPA39726.1"/>
    <property type="gene ID" value="WBGene00278095"/>
</dbReference>
<reference evidence="2" key="1">
    <citation type="journal article" date="2008" name="Nat. Genet.">
        <title>The Pristionchus pacificus genome provides a unique perspective on nematode lifestyle and parasitism.</title>
        <authorList>
            <person name="Dieterich C."/>
            <person name="Clifton S.W."/>
            <person name="Schuster L.N."/>
            <person name="Chinwalla A."/>
            <person name="Delehaunty K."/>
            <person name="Dinkelacker I."/>
            <person name="Fulton L."/>
            <person name="Fulton R."/>
            <person name="Godfrey J."/>
            <person name="Minx P."/>
            <person name="Mitreva M."/>
            <person name="Roeseler W."/>
            <person name="Tian H."/>
            <person name="Witte H."/>
            <person name="Yang S.P."/>
            <person name="Wilson R.K."/>
            <person name="Sommer R.J."/>
        </authorList>
    </citation>
    <scope>NUCLEOTIDE SEQUENCE [LARGE SCALE GENOMIC DNA]</scope>
    <source>
        <strain evidence="2">PS312</strain>
    </source>
</reference>
<evidence type="ECO:0000313" key="1">
    <source>
        <dbReference type="EnsemblMetazoa" id="PPA39726.1"/>
    </source>
</evidence>
<sequence>MIPRLALLFMVFPLASGGVFRFSTYEPHRSTRSIDDWHCGIGKISGGISNALTYFSPDQQRFSGINVCCMEHDDLLEIEGLNRMEVDRIFCECLTNIGSSYITIVIKPLFCTAIKTYSLLFHRDS</sequence>